<proteinExistence type="predicted"/>
<organism evidence="1">
    <name type="scientific">uncultured Caudovirales phage</name>
    <dbReference type="NCBI Taxonomy" id="2100421"/>
    <lineage>
        <taxon>Viruses</taxon>
        <taxon>Duplodnaviria</taxon>
        <taxon>Heunggongvirae</taxon>
        <taxon>Uroviricota</taxon>
        <taxon>Caudoviricetes</taxon>
        <taxon>Peduoviridae</taxon>
        <taxon>Maltschvirus</taxon>
        <taxon>Maltschvirus maltsch</taxon>
    </lineage>
</organism>
<name>A0A6J5T3F1_9CAUD</name>
<sequence>MASQSRKHRGYRTQRVVAQYLAQWWEHAESAGAGRQGKDITGVPFDLEVKARSAFQPKAWLDQVRQRSVVGELPIVVMRFNTQGEDASQYGAMLRFDDLVSLLLKAGYSEQSLQIDRCKQCGGWMTAICSTCRIEDERNAHL</sequence>
<dbReference type="EMBL" id="LR797511">
    <property type="protein sequence ID" value="CAB4222342.1"/>
    <property type="molecule type" value="Genomic_DNA"/>
</dbReference>
<gene>
    <name evidence="1" type="ORF">UFOVP1645_8</name>
</gene>
<accession>A0A6J5T3F1</accession>
<reference evidence="1" key="1">
    <citation type="submission" date="2020-05" db="EMBL/GenBank/DDBJ databases">
        <authorList>
            <person name="Chiriac C."/>
            <person name="Salcher M."/>
            <person name="Ghai R."/>
            <person name="Kavagutti S V."/>
        </authorList>
    </citation>
    <scope>NUCLEOTIDE SEQUENCE</scope>
</reference>
<evidence type="ECO:0000313" key="1">
    <source>
        <dbReference type="EMBL" id="CAB4222342.1"/>
    </source>
</evidence>
<evidence type="ECO:0008006" key="2">
    <source>
        <dbReference type="Google" id="ProtNLM"/>
    </source>
</evidence>
<protein>
    <recommendedName>
        <fullName evidence="2">Holliday junction resolvase</fullName>
    </recommendedName>
</protein>